<keyword evidence="4 8" id="KW-1003">Cell membrane</keyword>
<comment type="subcellular location">
    <subcellularLocation>
        <location evidence="1 8">Cell membrane</location>
        <topology evidence="1 8">Multi-pass membrane protein</topology>
    </subcellularLocation>
</comment>
<feature type="transmembrane region" description="Helical" evidence="8">
    <location>
        <begin position="98"/>
        <end position="118"/>
    </location>
</feature>
<protein>
    <recommendedName>
        <fullName evidence="8">Probable membrane transporter protein</fullName>
    </recommendedName>
</protein>
<dbReference type="Pfam" id="PF01925">
    <property type="entry name" value="TauE"/>
    <property type="match status" value="1"/>
</dbReference>
<dbReference type="GO" id="GO:0005886">
    <property type="term" value="C:plasma membrane"/>
    <property type="evidence" value="ECO:0007669"/>
    <property type="project" value="UniProtKB-SubCell"/>
</dbReference>
<dbReference type="RefSeq" id="WP_194417405.1">
    <property type="nucleotide sequence ID" value="NZ_JACXXJ020000006.1"/>
</dbReference>
<evidence type="ECO:0000256" key="1">
    <source>
        <dbReference type="ARBA" id="ARBA00004651"/>
    </source>
</evidence>
<dbReference type="PANTHER" id="PTHR30269:SF23">
    <property type="entry name" value="MEMBRANE TRANSPORTER PROTEIN YDHB-RELATED"/>
    <property type="match status" value="1"/>
</dbReference>
<evidence type="ECO:0000256" key="2">
    <source>
        <dbReference type="ARBA" id="ARBA00009142"/>
    </source>
</evidence>
<feature type="transmembrane region" description="Helical" evidence="8">
    <location>
        <begin position="192"/>
        <end position="211"/>
    </location>
</feature>
<feature type="transmembrane region" description="Helical" evidence="8">
    <location>
        <begin position="130"/>
        <end position="156"/>
    </location>
</feature>
<organism evidence="9 10">
    <name type="scientific">Agrobacterium vitis</name>
    <name type="common">Rhizobium vitis</name>
    <dbReference type="NCBI Taxonomy" id="373"/>
    <lineage>
        <taxon>Bacteria</taxon>
        <taxon>Pseudomonadati</taxon>
        <taxon>Pseudomonadota</taxon>
        <taxon>Alphaproteobacteria</taxon>
        <taxon>Hyphomicrobiales</taxon>
        <taxon>Rhizobiaceae</taxon>
        <taxon>Rhizobium/Agrobacterium group</taxon>
        <taxon>Agrobacterium</taxon>
    </lineage>
</organism>
<evidence type="ECO:0000256" key="3">
    <source>
        <dbReference type="ARBA" id="ARBA00022448"/>
    </source>
</evidence>
<dbReference type="PANTHER" id="PTHR30269">
    <property type="entry name" value="TRANSMEMBRANE PROTEIN YFCA"/>
    <property type="match status" value="1"/>
</dbReference>
<dbReference type="EMBL" id="JACXXJ020000006">
    <property type="protein sequence ID" value="MBF2718229.1"/>
    <property type="molecule type" value="Genomic_DNA"/>
</dbReference>
<dbReference type="AlphaFoldDB" id="A0AAE2RIX3"/>
<keyword evidence="3" id="KW-0813">Transport</keyword>
<dbReference type="InterPro" id="IPR002781">
    <property type="entry name" value="TM_pro_TauE-like"/>
</dbReference>
<keyword evidence="6 8" id="KW-1133">Transmembrane helix</keyword>
<evidence type="ECO:0000256" key="5">
    <source>
        <dbReference type="ARBA" id="ARBA00022692"/>
    </source>
</evidence>
<reference evidence="9" key="1">
    <citation type="submission" date="2020-11" db="EMBL/GenBank/DDBJ databases">
        <title>Agrobacterium vitis strain K377 genome.</title>
        <authorList>
            <person name="Xi H."/>
        </authorList>
    </citation>
    <scope>NUCLEOTIDE SEQUENCE</scope>
    <source>
        <strain evidence="9">K377</strain>
    </source>
</reference>
<feature type="transmembrane region" description="Helical" evidence="8">
    <location>
        <begin position="223"/>
        <end position="244"/>
    </location>
</feature>
<comment type="caution">
    <text evidence="9">The sequence shown here is derived from an EMBL/GenBank/DDBJ whole genome shotgun (WGS) entry which is preliminary data.</text>
</comment>
<gene>
    <name evidence="9" type="ORF">IEI95_028960</name>
</gene>
<name>A0AAE2RIX3_AGRVI</name>
<feature type="transmembrane region" description="Helical" evidence="8">
    <location>
        <begin position="75"/>
        <end position="92"/>
    </location>
</feature>
<evidence type="ECO:0000256" key="8">
    <source>
        <dbReference type="RuleBase" id="RU363041"/>
    </source>
</evidence>
<evidence type="ECO:0000313" key="9">
    <source>
        <dbReference type="EMBL" id="MBF2718229.1"/>
    </source>
</evidence>
<sequence length="247" mass="25224">MDITLAQYGLVAAFAFVAAVLGGIAGYGTGLLLPPILVPIIGAEAVVPVISLSALLTNSSRLVAFWKDFDGKKAALVIVAALPTCLLGAYGYTKLSGANVTILIGVLLIILVPLRRYANLLHGHLRTRGLIVASGGYGVLVGGTSGSGVVLLSILLATGLQGVSVIATDAGISLMLGVVKTSVFQAAGDLTLPLWFMALLIGLCATPGAFIAKRLSFRLSSSFHTVILDGVVALGGVMLVVQGFRAL</sequence>
<evidence type="ECO:0000256" key="6">
    <source>
        <dbReference type="ARBA" id="ARBA00022989"/>
    </source>
</evidence>
<comment type="similarity">
    <text evidence="2 8">Belongs to the 4-toluene sulfonate uptake permease (TSUP) (TC 2.A.102) family.</text>
</comment>
<keyword evidence="5 8" id="KW-0812">Transmembrane</keyword>
<feature type="transmembrane region" description="Helical" evidence="8">
    <location>
        <begin position="36"/>
        <end position="55"/>
    </location>
</feature>
<evidence type="ECO:0000256" key="4">
    <source>
        <dbReference type="ARBA" id="ARBA00022475"/>
    </source>
</evidence>
<proteinExistence type="inferred from homology"/>
<evidence type="ECO:0000313" key="10">
    <source>
        <dbReference type="Proteomes" id="UP000655037"/>
    </source>
</evidence>
<dbReference type="Proteomes" id="UP000655037">
    <property type="component" value="Unassembled WGS sequence"/>
</dbReference>
<accession>A0AAE2RIX3</accession>
<evidence type="ECO:0000256" key="7">
    <source>
        <dbReference type="ARBA" id="ARBA00023136"/>
    </source>
</evidence>
<keyword evidence="7 8" id="KW-0472">Membrane</keyword>
<dbReference type="InterPro" id="IPR052017">
    <property type="entry name" value="TSUP"/>
</dbReference>